<dbReference type="Proteomes" id="UP000260983">
    <property type="component" value="Unassembled WGS sequence"/>
</dbReference>
<accession>A0A3E5BG28</accession>
<comment type="caution">
    <text evidence="1">The sequence shown here is derived from an EMBL/GenBank/DDBJ whole genome shotgun (WGS) entry which is preliminary data.</text>
</comment>
<dbReference type="RefSeq" id="WP_117724022.1">
    <property type="nucleotide sequence ID" value="NZ_QSUL01000005.1"/>
</dbReference>
<proteinExistence type="predicted"/>
<gene>
    <name evidence="1" type="ORF">DXB65_09120</name>
</gene>
<sequence>MKKFLLLSICIFLYGHTIKSQKLKEPLEYYNEMQRNLATGWNTWDTRSVLTHVLLPYGAAVDLNVMDTVKNGFSNYFTTSFLHGTAGGTIIVR</sequence>
<name>A0A3E5BG28_9BACE</name>
<reference evidence="1 2" key="1">
    <citation type="submission" date="2018-08" db="EMBL/GenBank/DDBJ databases">
        <title>A genome reference for cultivated species of the human gut microbiota.</title>
        <authorList>
            <person name="Zou Y."/>
            <person name="Xue W."/>
            <person name="Luo G."/>
        </authorList>
    </citation>
    <scope>NUCLEOTIDE SEQUENCE [LARGE SCALE GENOMIC DNA]</scope>
    <source>
        <strain evidence="1 2">OM05-15BH</strain>
    </source>
</reference>
<organism evidence="1 2">
    <name type="scientific">Bacteroides oleiciplenus</name>
    <dbReference type="NCBI Taxonomy" id="626931"/>
    <lineage>
        <taxon>Bacteria</taxon>
        <taxon>Pseudomonadati</taxon>
        <taxon>Bacteroidota</taxon>
        <taxon>Bacteroidia</taxon>
        <taxon>Bacteroidales</taxon>
        <taxon>Bacteroidaceae</taxon>
        <taxon>Bacteroides</taxon>
    </lineage>
</organism>
<evidence type="ECO:0000313" key="2">
    <source>
        <dbReference type="Proteomes" id="UP000260983"/>
    </source>
</evidence>
<dbReference type="AlphaFoldDB" id="A0A3E5BG28"/>
<evidence type="ECO:0000313" key="1">
    <source>
        <dbReference type="EMBL" id="RGN36548.1"/>
    </source>
</evidence>
<protein>
    <submittedName>
        <fullName evidence="1">Uncharacterized protein</fullName>
    </submittedName>
</protein>
<dbReference type="EMBL" id="QSUL01000005">
    <property type="protein sequence ID" value="RGN36548.1"/>
    <property type="molecule type" value="Genomic_DNA"/>
</dbReference>